<evidence type="ECO:0000256" key="3">
    <source>
        <dbReference type="SAM" id="Phobius"/>
    </source>
</evidence>
<keyword evidence="6" id="KW-1185">Reference proteome</keyword>
<evidence type="ECO:0000313" key="6">
    <source>
        <dbReference type="Proteomes" id="UP000308707"/>
    </source>
</evidence>
<dbReference type="OrthoDB" id="9803824at2"/>
<comment type="catalytic activity">
    <reaction evidence="2">
        <text>2 GTP = 3',3'-c-di-GMP + 2 diphosphate</text>
        <dbReference type="Rhea" id="RHEA:24898"/>
        <dbReference type="ChEBI" id="CHEBI:33019"/>
        <dbReference type="ChEBI" id="CHEBI:37565"/>
        <dbReference type="ChEBI" id="CHEBI:58805"/>
        <dbReference type="EC" id="2.7.7.65"/>
    </reaction>
</comment>
<organism evidence="5 6">
    <name type="scientific">Luteimonas gilva</name>
    <dbReference type="NCBI Taxonomy" id="2572684"/>
    <lineage>
        <taxon>Bacteria</taxon>
        <taxon>Pseudomonadati</taxon>
        <taxon>Pseudomonadota</taxon>
        <taxon>Gammaproteobacteria</taxon>
        <taxon>Lysobacterales</taxon>
        <taxon>Lysobacteraceae</taxon>
        <taxon>Luteimonas</taxon>
    </lineage>
</organism>
<feature type="transmembrane region" description="Helical" evidence="3">
    <location>
        <begin position="63"/>
        <end position="82"/>
    </location>
</feature>
<dbReference type="CDD" id="cd01949">
    <property type="entry name" value="GGDEF"/>
    <property type="match status" value="1"/>
</dbReference>
<feature type="transmembrane region" description="Helical" evidence="3">
    <location>
        <begin position="145"/>
        <end position="167"/>
    </location>
</feature>
<dbReference type="InterPro" id="IPR043128">
    <property type="entry name" value="Rev_trsase/Diguanyl_cyclase"/>
</dbReference>
<sequence length="378" mass="41684">MRELGPKLAEFMKTLLARPDEIMLEVGAGGELLVARLRAVLSLLILIMPLAGMLVGSPLDETLIGFGAAVFVIIVSQVWLALARSRKRYPWLPYATGTYDITSTTLVLALLSMGELPAGLNSMVVWGFYPIGIVMTALRNDGRLVLYVGLLSIVQYGSLIWAVLAAAQSPEHLLSVEYGAVTMANQIQRLMLLALMTIIVSTVVYRMQRLVEMSGTDGLTQLPNRTWLLHRMPRLFDAARHDGATLTLALIDIDYFKRINDEIGHLAGDRALRHVVGVIADMTGSDEWLIRLGGEEFVLVLRKPIGNAWERVDSLRRAVAESRFLAERGAEPQRITFSAGLAGFPADGSDISGLLKRADRRLQQAKREGRNRVVARDD</sequence>
<dbReference type="RefSeq" id="WP_137267241.1">
    <property type="nucleotide sequence ID" value="NZ_SZUA01000002.1"/>
</dbReference>
<evidence type="ECO:0000313" key="5">
    <source>
        <dbReference type="EMBL" id="TKR30810.1"/>
    </source>
</evidence>
<proteinExistence type="predicted"/>
<dbReference type="Proteomes" id="UP000308707">
    <property type="component" value="Unassembled WGS sequence"/>
</dbReference>
<feature type="domain" description="GGDEF" evidence="4">
    <location>
        <begin position="244"/>
        <end position="378"/>
    </location>
</feature>
<feature type="transmembrane region" description="Helical" evidence="3">
    <location>
        <begin position="119"/>
        <end position="138"/>
    </location>
</feature>
<dbReference type="PANTHER" id="PTHR45138:SF9">
    <property type="entry name" value="DIGUANYLATE CYCLASE DGCM-RELATED"/>
    <property type="match status" value="1"/>
</dbReference>
<dbReference type="InterPro" id="IPR029787">
    <property type="entry name" value="Nucleotide_cyclase"/>
</dbReference>
<keyword evidence="3" id="KW-0812">Transmembrane</keyword>
<accession>A0A4U5JMA9</accession>
<evidence type="ECO:0000256" key="1">
    <source>
        <dbReference type="ARBA" id="ARBA00012528"/>
    </source>
</evidence>
<dbReference type="NCBIfam" id="TIGR00254">
    <property type="entry name" value="GGDEF"/>
    <property type="match status" value="1"/>
</dbReference>
<evidence type="ECO:0000256" key="2">
    <source>
        <dbReference type="ARBA" id="ARBA00034247"/>
    </source>
</evidence>
<reference evidence="5 6" key="1">
    <citation type="submission" date="2019-04" db="EMBL/GenBank/DDBJ databases">
        <title>Reference strain of H23.</title>
        <authorList>
            <person name="Luo X."/>
        </authorList>
    </citation>
    <scope>NUCLEOTIDE SEQUENCE [LARGE SCALE GENOMIC DNA]</scope>
    <source>
        <strain evidence="5 6">H23</strain>
    </source>
</reference>
<dbReference type="InterPro" id="IPR050469">
    <property type="entry name" value="Diguanylate_Cyclase"/>
</dbReference>
<keyword evidence="3" id="KW-0472">Membrane</keyword>
<comment type="caution">
    <text evidence="5">The sequence shown here is derived from an EMBL/GenBank/DDBJ whole genome shotgun (WGS) entry which is preliminary data.</text>
</comment>
<dbReference type="SUPFAM" id="SSF55073">
    <property type="entry name" value="Nucleotide cyclase"/>
    <property type="match status" value="1"/>
</dbReference>
<dbReference type="Gene3D" id="3.30.70.270">
    <property type="match status" value="1"/>
</dbReference>
<feature type="transmembrane region" description="Helical" evidence="3">
    <location>
        <begin position="39"/>
        <end position="57"/>
    </location>
</feature>
<dbReference type="PANTHER" id="PTHR45138">
    <property type="entry name" value="REGULATORY COMPONENTS OF SENSORY TRANSDUCTION SYSTEM"/>
    <property type="match status" value="1"/>
</dbReference>
<dbReference type="EMBL" id="SZUA01000002">
    <property type="protein sequence ID" value="TKR30810.1"/>
    <property type="molecule type" value="Genomic_DNA"/>
</dbReference>
<dbReference type="EC" id="2.7.7.65" evidence="1"/>
<gene>
    <name evidence="5" type="ORF">FCE95_11995</name>
</gene>
<feature type="transmembrane region" description="Helical" evidence="3">
    <location>
        <begin position="94"/>
        <end position="113"/>
    </location>
</feature>
<dbReference type="AlphaFoldDB" id="A0A4U5JMA9"/>
<dbReference type="SMART" id="SM00267">
    <property type="entry name" value="GGDEF"/>
    <property type="match status" value="1"/>
</dbReference>
<feature type="transmembrane region" description="Helical" evidence="3">
    <location>
        <begin position="187"/>
        <end position="205"/>
    </location>
</feature>
<dbReference type="InterPro" id="IPR000160">
    <property type="entry name" value="GGDEF_dom"/>
</dbReference>
<keyword evidence="3" id="KW-1133">Transmembrane helix</keyword>
<name>A0A4U5JMA9_9GAMM</name>
<dbReference type="GO" id="GO:0052621">
    <property type="term" value="F:diguanylate cyclase activity"/>
    <property type="evidence" value="ECO:0007669"/>
    <property type="project" value="UniProtKB-EC"/>
</dbReference>
<evidence type="ECO:0000259" key="4">
    <source>
        <dbReference type="PROSITE" id="PS50887"/>
    </source>
</evidence>
<dbReference type="Pfam" id="PF00990">
    <property type="entry name" value="GGDEF"/>
    <property type="match status" value="1"/>
</dbReference>
<dbReference type="PROSITE" id="PS50887">
    <property type="entry name" value="GGDEF"/>
    <property type="match status" value="1"/>
</dbReference>
<protein>
    <recommendedName>
        <fullName evidence="1">diguanylate cyclase</fullName>
        <ecNumber evidence="1">2.7.7.65</ecNumber>
    </recommendedName>
</protein>